<dbReference type="Pfam" id="PF10442">
    <property type="entry name" value="FIST_C"/>
    <property type="match status" value="1"/>
</dbReference>
<evidence type="ECO:0000256" key="4">
    <source>
        <dbReference type="ARBA" id="ARBA00022989"/>
    </source>
</evidence>
<dbReference type="GO" id="GO:0005886">
    <property type="term" value="C:plasma membrane"/>
    <property type="evidence" value="ECO:0007669"/>
    <property type="project" value="UniProtKB-SubCell"/>
</dbReference>
<accession>A0A3B1CCC0</accession>
<dbReference type="PIRSF" id="PIRSF018953">
    <property type="entry name" value="UCP018953"/>
    <property type="match status" value="1"/>
</dbReference>
<dbReference type="PANTHER" id="PTHR14939">
    <property type="entry name" value="F-BOX ONLY PROTEIN 22"/>
    <property type="match status" value="1"/>
</dbReference>
<dbReference type="Pfam" id="PF08495">
    <property type="entry name" value="FIST"/>
    <property type="match status" value="1"/>
</dbReference>
<dbReference type="InterPro" id="IPR013702">
    <property type="entry name" value="FIST_domain_N"/>
</dbReference>
<feature type="domain" description="FIST C-domain" evidence="7">
    <location>
        <begin position="223"/>
        <end position="368"/>
    </location>
</feature>
<organism evidence="8">
    <name type="scientific">hydrothermal vent metagenome</name>
    <dbReference type="NCBI Taxonomy" id="652676"/>
    <lineage>
        <taxon>unclassified sequences</taxon>
        <taxon>metagenomes</taxon>
        <taxon>ecological metagenomes</taxon>
    </lineage>
</organism>
<keyword evidence="3" id="KW-0812">Transmembrane</keyword>
<dbReference type="AlphaFoldDB" id="A0A3B1CCC0"/>
<dbReference type="InterPro" id="IPR016741">
    <property type="entry name" value="UCP018953"/>
</dbReference>
<dbReference type="PANTHER" id="PTHR14939:SF5">
    <property type="entry name" value="F-BOX ONLY PROTEIN 22"/>
    <property type="match status" value="1"/>
</dbReference>
<evidence type="ECO:0000256" key="5">
    <source>
        <dbReference type="ARBA" id="ARBA00023136"/>
    </source>
</evidence>
<dbReference type="SMART" id="SM01204">
    <property type="entry name" value="FIST_C"/>
    <property type="match status" value="1"/>
</dbReference>
<evidence type="ECO:0000256" key="3">
    <source>
        <dbReference type="ARBA" id="ARBA00022692"/>
    </source>
</evidence>
<evidence type="ECO:0000259" key="6">
    <source>
        <dbReference type="SMART" id="SM00897"/>
    </source>
</evidence>
<keyword evidence="5" id="KW-0472">Membrane</keyword>
<comment type="subcellular location">
    <subcellularLocation>
        <location evidence="1">Cell membrane</location>
        <topology evidence="1">Multi-pass membrane protein</topology>
    </subcellularLocation>
</comment>
<name>A0A3B1CCC0_9ZZZZ</name>
<keyword evidence="4" id="KW-1133">Transmembrane helix</keyword>
<gene>
    <name evidence="8" type="ORF">MNBD_NITROSPIRAE01-1436</name>
</gene>
<proteinExistence type="predicted"/>
<dbReference type="InterPro" id="IPR019494">
    <property type="entry name" value="FIST_C"/>
</dbReference>
<dbReference type="SMART" id="SM00897">
    <property type="entry name" value="FIST"/>
    <property type="match status" value="1"/>
</dbReference>
<evidence type="ECO:0000256" key="1">
    <source>
        <dbReference type="ARBA" id="ARBA00004651"/>
    </source>
</evidence>
<protein>
    <submittedName>
        <fullName evidence="8">Uncharacterized protein</fullName>
    </submittedName>
</protein>
<reference evidence="8" key="1">
    <citation type="submission" date="2018-06" db="EMBL/GenBank/DDBJ databases">
        <authorList>
            <person name="Zhirakovskaya E."/>
        </authorList>
    </citation>
    <scope>NUCLEOTIDE SEQUENCE</scope>
</reference>
<evidence type="ECO:0000259" key="7">
    <source>
        <dbReference type="SMART" id="SM01204"/>
    </source>
</evidence>
<evidence type="ECO:0000256" key="2">
    <source>
        <dbReference type="ARBA" id="ARBA00022475"/>
    </source>
</evidence>
<keyword evidence="2" id="KW-1003">Cell membrane</keyword>
<dbReference type="EMBL" id="UOGF01000034">
    <property type="protein sequence ID" value="VAX27849.1"/>
    <property type="molecule type" value="Genomic_DNA"/>
</dbReference>
<feature type="domain" description="FIST" evidence="6">
    <location>
        <begin position="29"/>
        <end position="222"/>
    </location>
</feature>
<sequence length="390" mass="42044">MQFENRYAASGDVDEIISTLSEGPPGEFDFGILFLSCIAHDAVQEIAAGLRENIAISHLVVGTCSGVIASNLEIEDAPGGSLLLAKCPGVRVSPFYLDQTELKQMQGPADWHRFFDIFPNENPIFFLFPDPFLFDLQSCIRGLNIAYPGCPVAGGLASGAQQPQGNTLILNEDVYDQGLVGIALTGDIIADTVVSQGCRPVGETFVVTKAEQNVIYEIGGRSFLEVLQEVVGEADAQDQKLFHQAILIGIAMDEGKDGYQRGDFLIRGLMRLDQKTGAGSIGDDIHPGQSIRFQVRDAGAAIEDLDRLLALQEERRPQKKPVGALVFSCTGRGAGLFSCKNHDIMAIQKHLGPVPASGFFCAGEIGQIGARSFLHGFTNSMLLFYDKSST</sequence>
<evidence type="ECO:0000313" key="8">
    <source>
        <dbReference type="EMBL" id="VAX27849.1"/>
    </source>
</evidence>